<evidence type="ECO:0008006" key="4">
    <source>
        <dbReference type="Google" id="ProtNLM"/>
    </source>
</evidence>
<protein>
    <recommendedName>
        <fullName evidence="4">Dephospho-CoA kinase</fullName>
    </recommendedName>
</protein>
<dbReference type="AlphaFoldDB" id="A0A382K507"/>
<dbReference type="GO" id="GO:0004140">
    <property type="term" value="F:dephospho-CoA kinase activity"/>
    <property type="evidence" value="ECO:0007669"/>
    <property type="project" value="InterPro"/>
</dbReference>
<evidence type="ECO:0000256" key="2">
    <source>
        <dbReference type="ARBA" id="ARBA00022840"/>
    </source>
</evidence>
<organism evidence="3">
    <name type="scientific">marine metagenome</name>
    <dbReference type="NCBI Taxonomy" id="408172"/>
    <lineage>
        <taxon>unclassified sequences</taxon>
        <taxon>metagenomes</taxon>
        <taxon>ecological metagenomes</taxon>
    </lineage>
</organism>
<dbReference type="Pfam" id="PF01121">
    <property type="entry name" value="CoaE"/>
    <property type="match status" value="1"/>
</dbReference>
<accession>A0A382K507</accession>
<dbReference type="InterPro" id="IPR027417">
    <property type="entry name" value="P-loop_NTPase"/>
</dbReference>
<feature type="non-terminal residue" evidence="3">
    <location>
        <position position="62"/>
    </location>
</feature>
<dbReference type="EMBL" id="UINC01077751">
    <property type="protein sequence ID" value="SVC18157.1"/>
    <property type="molecule type" value="Genomic_DNA"/>
</dbReference>
<dbReference type="GO" id="GO:0005524">
    <property type="term" value="F:ATP binding"/>
    <property type="evidence" value="ECO:0007669"/>
    <property type="project" value="UniProtKB-KW"/>
</dbReference>
<keyword evidence="2" id="KW-0067">ATP-binding</keyword>
<dbReference type="SUPFAM" id="SSF52540">
    <property type="entry name" value="P-loop containing nucleoside triphosphate hydrolases"/>
    <property type="match status" value="1"/>
</dbReference>
<dbReference type="InterPro" id="IPR001977">
    <property type="entry name" value="Depp_CoAkinase"/>
</dbReference>
<gene>
    <name evidence="3" type="ORF">METZ01_LOCUS271011</name>
</gene>
<evidence type="ECO:0000313" key="3">
    <source>
        <dbReference type="EMBL" id="SVC18157.1"/>
    </source>
</evidence>
<reference evidence="3" key="1">
    <citation type="submission" date="2018-05" db="EMBL/GenBank/DDBJ databases">
        <authorList>
            <person name="Lanie J.A."/>
            <person name="Ng W.-L."/>
            <person name="Kazmierczak K.M."/>
            <person name="Andrzejewski T.M."/>
            <person name="Davidsen T.M."/>
            <person name="Wayne K.J."/>
            <person name="Tettelin H."/>
            <person name="Glass J.I."/>
            <person name="Rusch D."/>
            <person name="Podicherti R."/>
            <person name="Tsui H.-C.T."/>
            <person name="Winkler M.E."/>
        </authorList>
    </citation>
    <scope>NUCLEOTIDE SEQUENCE</scope>
</reference>
<dbReference type="PROSITE" id="PS51219">
    <property type="entry name" value="DPCK"/>
    <property type="match status" value="1"/>
</dbReference>
<keyword evidence="1" id="KW-0547">Nucleotide-binding</keyword>
<evidence type="ECO:0000256" key="1">
    <source>
        <dbReference type="ARBA" id="ARBA00022741"/>
    </source>
</evidence>
<dbReference type="GO" id="GO:0015937">
    <property type="term" value="P:coenzyme A biosynthetic process"/>
    <property type="evidence" value="ECO:0007669"/>
    <property type="project" value="InterPro"/>
</dbReference>
<sequence length="62" mass="6313">MLVGITGGIGSGKSAFSGLLVDRGALGVDADLVAREVADDPAVIQQLKEAFGEDLLDNEGKL</sequence>
<name>A0A382K507_9ZZZZ</name>
<proteinExistence type="predicted"/>
<dbReference type="Gene3D" id="3.40.50.300">
    <property type="entry name" value="P-loop containing nucleotide triphosphate hydrolases"/>
    <property type="match status" value="1"/>
</dbReference>